<keyword evidence="4" id="KW-1185">Reference proteome</keyword>
<dbReference type="SUPFAM" id="SSF49299">
    <property type="entry name" value="PKD domain"/>
    <property type="match status" value="1"/>
</dbReference>
<proteinExistence type="predicted"/>
<dbReference type="InterPro" id="IPR013783">
    <property type="entry name" value="Ig-like_fold"/>
</dbReference>
<dbReference type="SMART" id="SM00089">
    <property type="entry name" value="PKD"/>
    <property type="match status" value="3"/>
</dbReference>
<sequence>MRYFTLFFFLIAWFSARAQRDMDLHLDGVVLSGKNVLKVRRYLNEPYLWVLADNNEVFRVNTLTRAVEDLTGAFSTYAAGQEFIDIAIVNANVAVVATSTRLLHYTAGSVKVVGAAEGLSGVINSIAFDLFDYWNAKVVLVATDKGMDRYETELSKVTRTDVYNNARIFETSYRNLMYVNNRICGCDYNDVTTRSVDMREHGGGWAGELWKGGAFGNEIKSAYFSRASTGYFHGTSGYNVNEFWATEKGLFQLYFDQSSRLYSPYKHFFQGQSVTKITSIYGLLPFYINSSIEGAQENILVGTKNGLYFSDSRFLRRENDFSFFYCQELGDKSVNDISVNIAELSRSASSYVPAVRCEDGIWVAATDGLYLLRPDYAPYKKNERLNMLGFNIQSGVAEMQICGDTKISLAMGSDPDLFIKWYKDGVSITNESDITYTITQAGEYYAILTDPCSGISKETNHLKATLGTAPTFTFNYPDKLNYCEGSVATLTVDDKPGYRYRWYNQGMLASNNTPILSTTMPGKYRVELTACTDGWVSSKEVEVNFVKVPVPVISADKPAYCTGEQATLTATAPVVSGGIVNSQPYQYQWYRDGVQISGSSATISTLLPGKYKVDVTACAGNTSTSAEFQVSFINITTPVVTANKPSYCIGDQATLSINFINDGTYTVNWMLDGQVIVADRNKTNISTIRSGSYTVSITSNLSNCGVTSVPQVVFFDGTVPTFTFNYPDKLNYCAGSTATLTVDDKPGYRYRWYKDGVLNRNSTATMNTSIPGKYKVELTTCSDGWVPTKEVEVSFIKVPVPTIAANKTAYCAGEQAILTAIVPNVPAGIVNWQAYQYKWFKDGVALSSTSANISVTQPGRYQVEVTACSGNTTSSAEFQLNFINIATPVIAAGKPAYCIGDQATLSTTFVNDGTYTVEWLRNGVAIPAERNKQSISTTIAGNYMVNITSNLTNCSQGSAVYALSFETPPTIRIDRVINTTLCSGQTVDLKATYNGGSVLWSTGETASQISVKNSGTYTAAVSTPGGCSVNDNINVQFLANPVLNVPNATLCRFTNEKITLTAPPGFAKYEWNGQTGTVEYTTGTLGSVTLKVTDINGCTASQTITVTGKCKDIYIPNAFTPNGDGINDKWLIAGLEGDPTVNVKIHSRTGTLLFQSQGYATPWDGTHRGATLPAGVYYYVISAKGSDQLLSGAITIIR</sequence>
<evidence type="ECO:0000313" key="3">
    <source>
        <dbReference type="EMBL" id="MBE9661466.1"/>
    </source>
</evidence>
<reference evidence="3" key="1">
    <citation type="submission" date="2020-10" db="EMBL/GenBank/DDBJ databases">
        <title>Mucilaginibacter mali sp. nov., isolated from rhizosphere soil of apple orchard.</title>
        <authorList>
            <person name="Lee J.-S."/>
            <person name="Kim H.S."/>
            <person name="Kim J.-S."/>
        </authorList>
    </citation>
    <scope>NUCLEOTIDE SEQUENCE</scope>
    <source>
        <strain evidence="3">KCTC 22746</strain>
    </source>
</reference>
<dbReference type="EMBL" id="JADFFL010000002">
    <property type="protein sequence ID" value="MBE9661466.1"/>
    <property type="molecule type" value="Genomic_DNA"/>
</dbReference>
<dbReference type="NCBIfam" id="TIGR04131">
    <property type="entry name" value="Bac_Flav_CTERM"/>
    <property type="match status" value="1"/>
</dbReference>
<gene>
    <name evidence="3" type="ORF">IRJ16_06185</name>
</gene>
<name>A0A929KTV3_9SPHI</name>
<dbReference type="AlphaFoldDB" id="A0A929KTV3"/>
<organism evidence="3 4">
    <name type="scientific">Mucilaginibacter myungsuensis</name>
    <dbReference type="NCBI Taxonomy" id="649104"/>
    <lineage>
        <taxon>Bacteria</taxon>
        <taxon>Pseudomonadati</taxon>
        <taxon>Bacteroidota</taxon>
        <taxon>Sphingobacteriia</taxon>
        <taxon>Sphingobacteriales</taxon>
        <taxon>Sphingobacteriaceae</taxon>
        <taxon>Mucilaginibacter</taxon>
    </lineage>
</organism>
<evidence type="ECO:0000313" key="4">
    <source>
        <dbReference type="Proteomes" id="UP000622475"/>
    </source>
</evidence>
<dbReference type="RefSeq" id="WP_194110654.1">
    <property type="nucleotide sequence ID" value="NZ_JADFFL010000002.1"/>
</dbReference>
<feature type="domain" description="PKD/Chitinase" evidence="2">
    <location>
        <begin position="550"/>
        <end position="635"/>
    </location>
</feature>
<accession>A0A929KTV3</accession>
<feature type="chain" id="PRO_5036874931" evidence="1">
    <location>
        <begin position="19"/>
        <end position="1198"/>
    </location>
</feature>
<dbReference type="InterPro" id="IPR026341">
    <property type="entry name" value="T9SS_type_B"/>
</dbReference>
<evidence type="ECO:0000259" key="2">
    <source>
        <dbReference type="SMART" id="SM00089"/>
    </source>
</evidence>
<protein>
    <submittedName>
        <fullName evidence="3">Gliding motility-associated C-terminal domain-containing protein</fullName>
    </submittedName>
</protein>
<feature type="signal peptide" evidence="1">
    <location>
        <begin position="1"/>
        <end position="18"/>
    </location>
</feature>
<dbReference type="InterPro" id="IPR035986">
    <property type="entry name" value="PKD_dom_sf"/>
</dbReference>
<dbReference type="Proteomes" id="UP000622475">
    <property type="component" value="Unassembled WGS sequence"/>
</dbReference>
<keyword evidence="1" id="KW-0732">Signal</keyword>
<evidence type="ECO:0000256" key="1">
    <source>
        <dbReference type="SAM" id="SignalP"/>
    </source>
</evidence>
<dbReference type="Gene3D" id="2.60.40.10">
    <property type="entry name" value="Immunoglobulins"/>
    <property type="match status" value="2"/>
</dbReference>
<feature type="domain" description="PKD/Chitinase" evidence="2">
    <location>
        <begin position="818"/>
        <end position="885"/>
    </location>
</feature>
<dbReference type="Pfam" id="PF13585">
    <property type="entry name" value="CHU_C"/>
    <property type="match status" value="1"/>
</dbReference>
<feature type="domain" description="PKD/Chitinase" evidence="2">
    <location>
        <begin position="1043"/>
        <end position="1111"/>
    </location>
</feature>
<dbReference type="InterPro" id="IPR022409">
    <property type="entry name" value="PKD/Chitinase_dom"/>
</dbReference>
<comment type="caution">
    <text evidence="3">The sequence shown here is derived from an EMBL/GenBank/DDBJ whole genome shotgun (WGS) entry which is preliminary data.</text>
</comment>